<evidence type="ECO:0008006" key="4">
    <source>
        <dbReference type="Google" id="ProtNLM"/>
    </source>
</evidence>
<proteinExistence type="predicted"/>
<evidence type="ECO:0000313" key="2">
    <source>
        <dbReference type="EMBL" id="KAK4384097.1"/>
    </source>
</evidence>
<feature type="region of interest" description="Disordered" evidence="1">
    <location>
        <begin position="219"/>
        <end position="248"/>
    </location>
</feature>
<evidence type="ECO:0000256" key="1">
    <source>
        <dbReference type="SAM" id="MobiDB-lite"/>
    </source>
</evidence>
<reference evidence="2" key="1">
    <citation type="submission" date="2020-06" db="EMBL/GenBank/DDBJ databases">
        <authorList>
            <person name="Li T."/>
            <person name="Hu X."/>
            <person name="Zhang T."/>
            <person name="Song X."/>
            <person name="Zhang H."/>
            <person name="Dai N."/>
            <person name="Sheng W."/>
            <person name="Hou X."/>
            <person name="Wei L."/>
        </authorList>
    </citation>
    <scope>NUCLEOTIDE SEQUENCE</scope>
    <source>
        <strain evidence="2">K16</strain>
        <tissue evidence="2">Leaf</tissue>
    </source>
</reference>
<protein>
    <recommendedName>
        <fullName evidence="4">Reverse transcriptase zinc-binding domain-containing protein</fullName>
    </recommendedName>
</protein>
<sequence length="248" mass="28214">MDKPWLQHLDGQCVLCSDGSLETHDHLLFTCSYSRLCIAATRRHIRFHWPYMEWQRGIQWATSHWRGKHVVNGAYRSLLASLVYHIWQERNIQRFQHKTRTPSIVAAIVVRKSNRGSLVHLYAPLLVLGAYIDYGISLGLSREMLTDTTCLYCTFDTKSALYAALTTWLPLHRDEVHVTPRCHSMVQAPSICISQGLSKVDNLSKIASHKIKEFRGILKGSKSSEDQPTSGPEGRNKSYATLVVKAPR</sequence>
<comment type="caution">
    <text evidence="2">The sequence shown here is derived from an EMBL/GenBank/DDBJ whole genome shotgun (WGS) entry which is preliminary data.</text>
</comment>
<gene>
    <name evidence="2" type="ORF">Sango_3092200</name>
</gene>
<keyword evidence="3" id="KW-1185">Reference proteome</keyword>
<name>A0AAE1VZ57_9LAMI</name>
<dbReference type="EMBL" id="JACGWL010000325">
    <property type="protein sequence ID" value="KAK4384097.1"/>
    <property type="molecule type" value="Genomic_DNA"/>
</dbReference>
<reference evidence="2" key="2">
    <citation type="journal article" date="2024" name="Plant">
        <title>Genomic evolution and insights into agronomic trait innovations of Sesamum species.</title>
        <authorList>
            <person name="Miao H."/>
            <person name="Wang L."/>
            <person name="Qu L."/>
            <person name="Liu H."/>
            <person name="Sun Y."/>
            <person name="Le M."/>
            <person name="Wang Q."/>
            <person name="Wei S."/>
            <person name="Zheng Y."/>
            <person name="Lin W."/>
            <person name="Duan Y."/>
            <person name="Cao H."/>
            <person name="Xiong S."/>
            <person name="Wang X."/>
            <person name="Wei L."/>
            <person name="Li C."/>
            <person name="Ma Q."/>
            <person name="Ju M."/>
            <person name="Zhao R."/>
            <person name="Li G."/>
            <person name="Mu C."/>
            <person name="Tian Q."/>
            <person name="Mei H."/>
            <person name="Zhang T."/>
            <person name="Gao T."/>
            <person name="Zhang H."/>
        </authorList>
    </citation>
    <scope>NUCLEOTIDE SEQUENCE</scope>
    <source>
        <strain evidence="2">K16</strain>
    </source>
</reference>
<dbReference type="Proteomes" id="UP001289374">
    <property type="component" value="Unassembled WGS sequence"/>
</dbReference>
<organism evidence="2 3">
    <name type="scientific">Sesamum angolense</name>
    <dbReference type="NCBI Taxonomy" id="2727404"/>
    <lineage>
        <taxon>Eukaryota</taxon>
        <taxon>Viridiplantae</taxon>
        <taxon>Streptophyta</taxon>
        <taxon>Embryophyta</taxon>
        <taxon>Tracheophyta</taxon>
        <taxon>Spermatophyta</taxon>
        <taxon>Magnoliopsida</taxon>
        <taxon>eudicotyledons</taxon>
        <taxon>Gunneridae</taxon>
        <taxon>Pentapetalae</taxon>
        <taxon>asterids</taxon>
        <taxon>lamiids</taxon>
        <taxon>Lamiales</taxon>
        <taxon>Pedaliaceae</taxon>
        <taxon>Sesamum</taxon>
    </lineage>
</organism>
<evidence type="ECO:0000313" key="3">
    <source>
        <dbReference type="Proteomes" id="UP001289374"/>
    </source>
</evidence>
<dbReference type="AlphaFoldDB" id="A0AAE1VZ57"/>
<accession>A0AAE1VZ57</accession>